<evidence type="ECO:0000313" key="5">
    <source>
        <dbReference type="EMBL" id="KAK9934333.1"/>
    </source>
</evidence>
<dbReference type="SMART" id="SM00320">
    <property type="entry name" value="WD40"/>
    <property type="match status" value="4"/>
</dbReference>
<comment type="caution">
    <text evidence="5">The sequence shown here is derived from an EMBL/GenBank/DDBJ whole genome shotgun (WGS) entry which is preliminary data.</text>
</comment>
<dbReference type="GO" id="GO:0000974">
    <property type="term" value="C:Prp19 complex"/>
    <property type="evidence" value="ECO:0007669"/>
    <property type="project" value="TreeGrafter"/>
</dbReference>
<dbReference type="Gene3D" id="2.130.10.10">
    <property type="entry name" value="YVTN repeat-like/Quinoprotein amine dehydrogenase"/>
    <property type="match status" value="2"/>
</dbReference>
<dbReference type="PANTHER" id="PTHR19923:SF0">
    <property type="entry name" value="PLEIOTROPIC REGULATOR 1"/>
    <property type="match status" value="1"/>
</dbReference>
<keyword evidence="2" id="KW-0677">Repeat</keyword>
<comment type="similarity">
    <text evidence="3">Belongs to the WD repeat PRL1/PRL2 family.</text>
</comment>
<dbReference type="SUPFAM" id="SSF50978">
    <property type="entry name" value="WD40 repeat-like"/>
    <property type="match status" value="1"/>
</dbReference>
<dbReference type="InterPro" id="IPR015943">
    <property type="entry name" value="WD40/YVTN_repeat-like_dom_sf"/>
</dbReference>
<dbReference type="InterPro" id="IPR036322">
    <property type="entry name" value="WD40_repeat_dom_sf"/>
</dbReference>
<evidence type="ECO:0000313" key="6">
    <source>
        <dbReference type="Proteomes" id="UP001457282"/>
    </source>
</evidence>
<dbReference type="InterPro" id="IPR001680">
    <property type="entry name" value="WD40_rpt"/>
</dbReference>
<dbReference type="PANTHER" id="PTHR19923">
    <property type="entry name" value="WD40 REPEAT PROTEINPRL1/PRL2-RELATED"/>
    <property type="match status" value="1"/>
</dbReference>
<evidence type="ECO:0000256" key="3">
    <source>
        <dbReference type="ARBA" id="ARBA00025726"/>
    </source>
</evidence>
<dbReference type="GO" id="GO:0071011">
    <property type="term" value="C:precatalytic spliceosome"/>
    <property type="evidence" value="ECO:0007669"/>
    <property type="project" value="TreeGrafter"/>
</dbReference>
<dbReference type="GO" id="GO:0000398">
    <property type="term" value="P:mRNA splicing, via spliceosome"/>
    <property type="evidence" value="ECO:0007669"/>
    <property type="project" value="InterPro"/>
</dbReference>
<evidence type="ECO:0000256" key="4">
    <source>
        <dbReference type="PROSITE-ProRule" id="PRU00221"/>
    </source>
</evidence>
<feature type="repeat" description="WD" evidence="4">
    <location>
        <begin position="189"/>
        <end position="223"/>
    </location>
</feature>
<dbReference type="PROSITE" id="PS50082">
    <property type="entry name" value="WD_REPEATS_2"/>
    <property type="match status" value="3"/>
</dbReference>
<organism evidence="5 6">
    <name type="scientific">Rubus argutus</name>
    <name type="common">Southern blackberry</name>
    <dbReference type="NCBI Taxonomy" id="59490"/>
    <lineage>
        <taxon>Eukaryota</taxon>
        <taxon>Viridiplantae</taxon>
        <taxon>Streptophyta</taxon>
        <taxon>Embryophyta</taxon>
        <taxon>Tracheophyta</taxon>
        <taxon>Spermatophyta</taxon>
        <taxon>Magnoliopsida</taxon>
        <taxon>eudicotyledons</taxon>
        <taxon>Gunneridae</taxon>
        <taxon>Pentapetalae</taxon>
        <taxon>rosids</taxon>
        <taxon>fabids</taxon>
        <taxon>Rosales</taxon>
        <taxon>Rosaceae</taxon>
        <taxon>Rosoideae</taxon>
        <taxon>Rosoideae incertae sedis</taxon>
        <taxon>Rubus</taxon>
    </lineage>
</organism>
<name>A0AAW1XEI6_RUBAR</name>
<dbReference type="AlphaFoldDB" id="A0AAW1XEI6"/>
<gene>
    <name evidence="5" type="ORF">M0R45_021482</name>
</gene>
<dbReference type="InterPro" id="IPR020472">
    <property type="entry name" value="WD40_PAC1"/>
</dbReference>
<keyword evidence="1 4" id="KW-0853">WD repeat</keyword>
<dbReference type="EMBL" id="JBEDUW010000004">
    <property type="protein sequence ID" value="KAK9934333.1"/>
    <property type="molecule type" value="Genomic_DNA"/>
</dbReference>
<feature type="repeat" description="WD" evidence="4">
    <location>
        <begin position="66"/>
        <end position="107"/>
    </location>
</feature>
<reference evidence="5 6" key="1">
    <citation type="journal article" date="2023" name="G3 (Bethesda)">
        <title>A chromosome-length genome assembly and annotation of blackberry (Rubus argutus, cv. 'Hillquist').</title>
        <authorList>
            <person name="Bruna T."/>
            <person name="Aryal R."/>
            <person name="Dudchenko O."/>
            <person name="Sargent D.J."/>
            <person name="Mead D."/>
            <person name="Buti M."/>
            <person name="Cavallini A."/>
            <person name="Hytonen T."/>
            <person name="Andres J."/>
            <person name="Pham M."/>
            <person name="Weisz D."/>
            <person name="Mascagni F."/>
            <person name="Usai G."/>
            <person name="Natali L."/>
            <person name="Bassil N."/>
            <person name="Fernandez G.E."/>
            <person name="Lomsadze A."/>
            <person name="Armour M."/>
            <person name="Olukolu B."/>
            <person name="Poorten T."/>
            <person name="Britton C."/>
            <person name="Davik J."/>
            <person name="Ashrafi H."/>
            <person name="Aiden E.L."/>
            <person name="Borodovsky M."/>
            <person name="Worthington M."/>
        </authorList>
    </citation>
    <scope>NUCLEOTIDE SEQUENCE [LARGE SCALE GENOMIC DNA]</scope>
    <source>
        <strain evidence="5">PI 553951</strain>
    </source>
</reference>
<dbReference type="PROSITE" id="PS50294">
    <property type="entry name" value="WD_REPEATS_REGION"/>
    <property type="match status" value="2"/>
</dbReference>
<dbReference type="PRINTS" id="PR00320">
    <property type="entry name" value="GPROTEINBRPT"/>
</dbReference>
<sequence>MERTDPSSWPRPIWHHPWKMYRVTSGHLGCVGSIAFDPSNKWFCTGSADRTIKIWDVATGKLQLTLTGHTGQIRGLAISSRHTYMYSAGDDREVKCWDLTQTSIPRISIVLHLRQRTTFRSSTFREGNFYTIFAQQNTIVNAMTVNGEGVMVTGGDNGSLWFWDWKSGHNFQQSQTIAQPGSLDGEAGIYALSYDVTGTRLVTCGADKTIKMWKQDEHATPETHPLNFSAPKDIRRF</sequence>
<dbReference type="InterPro" id="IPR045241">
    <property type="entry name" value="Prp46/PLRG1-like"/>
</dbReference>
<dbReference type="Proteomes" id="UP001457282">
    <property type="component" value="Unassembled WGS sequence"/>
</dbReference>
<dbReference type="Pfam" id="PF00400">
    <property type="entry name" value="WD40"/>
    <property type="match status" value="3"/>
</dbReference>
<keyword evidence="6" id="KW-1185">Reference proteome</keyword>
<evidence type="ECO:0000256" key="1">
    <source>
        <dbReference type="ARBA" id="ARBA00022574"/>
    </source>
</evidence>
<feature type="repeat" description="WD" evidence="4">
    <location>
        <begin position="24"/>
        <end position="65"/>
    </location>
</feature>
<dbReference type="GO" id="GO:0071013">
    <property type="term" value="C:catalytic step 2 spliceosome"/>
    <property type="evidence" value="ECO:0007669"/>
    <property type="project" value="TreeGrafter"/>
</dbReference>
<protein>
    <submittedName>
        <fullName evidence="5">Uncharacterized protein</fullName>
    </submittedName>
</protein>
<accession>A0AAW1XEI6</accession>
<evidence type="ECO:0000256" key="2">
    <source>
        <dbReference type="ARBA" id="ARBA00022737"/>
    </source>
</evidence>
<proteinExistence type="inferred from homology"/>